<keyword evidence="2" id="KW-1185">Reference proteome</keyword>
<name>A0ABQ2DZ61_9BACI</name>
<evidence type="ECO:0000313" key="1">
    <source>
        <dbReference type="EMBL" id="GGJ77020.1"/>
    </source>
</evidence>
<dbReference type="RefSeq" id="WP_160807715.1">
    <property type="nucleotide sequence ID" value="NZ_BMPN01000014.1"/>
</dbReference>
<gene>
    <name evidence="1" type="ORF">GCM10007111_43370</name>
</gene>
<dbReference type="EMBL" id="BMPN01000014">
    <property type="protein sequence ID" value="GGJ77020.1"/>
    <property type="molecule type" value="Genomic_DNA"/>
</dbReference>
<accession>A0ABQ2DZ61</accession>
<protein>
    <submittedName>
        <fullName evidence="1">Uncharacterized protein</fullName>
    </submittedName>
</protein>
<reference evidence="2" key="1">
    <citation type="journal article" date="2019" name="Int. J. Syst. Evol. Microbiol.">
        <title>The Global Catalogue of Microorganisms (GCM) 10K type strain sequencing project: providing services to taxonomists for standard genome sequencing and annotation.</title>
        <authorList>
            <consortium name="The Broad Institute Genomics Platform"/>
            <consortium name="The Broad Institute Genome Sequencing Center for Infectious Disease"/>
            <person name="Wu L."/>
            <person name="Ma J."/>
        </authorList>
    </citation>
    <scope>NUCLEOTIDE SEQUENCE [LARGE SCALE GENOMIC DNA]</scope>
    <source>
        <strain evidence="2">JCM 30071</strain>
    </source>
</reference>
<proteinExistence type="predicted"/>
<sequence length="119" mass="13630">MAYFSEKANHDWGLSSDKYIAIGGRTDANHYTEGATTIDFTMNKVYEGYNKTVYYTLSTEWDNGSIWESVDLRSGYFNSNVTKVIPLAGKPAGNYRMHAYIDYGEGHYENITPQFRVDR</sequence>
<evidence type="ECO:0000313" key="2">
    <source>
        <dbReference type="Proteomes" id="UP000634435"/>
    </source>
</evidence>
<organism evidence="1 2">
    <name type="scientific">Virgibacillus kapii</name>
    <dbReference type="NCBI Taxonomy" id="1638645"/>
    <lineage>
        <taxon>Bacteria</taxon>
        <taxon>Bacillati</taxon>
        <taxon>Bacillota</taxon>
        <taxon>Bacilli</taxon>
        <taxon>Bacillales</taxon>
        <taxon>Bacillaceae</taxon>
        <taxon>Virgibacillus</taxon>
    </lineage>
</organism>
<dbReference type="Proteomes" id="UP000634435">
    <property type="component" value="Unassembled WGS sequence"/>
</dbReference>
<comment type="caution">
    <text evidence="1">The sequence shown here is derived from an EMBL/GenBank/DDBJ whole genome shotgun (WGS) entry which is preliminary data.</text>
</comment>